<keyword evidence="1" id="KW-0175">Coiled coil</keyword>
<evidence type="ECO:0000256" key="1">
    <source>
        <dbReference type="SAM" id="Coils"/>
    </source>
</evidence>
<feature type="compositionally biased region" description="Basic and acidic residues" evidence="2">
    <location>
        <begin position="1054"/>
        <end position="1064"/>
    </location>
</feature>
<proteinExistence type="predicted"/>
<sequence>MSRCRTYKVSASVRVDQMESELAAQLDALRAENVFLQGTIGKSYCSVQIPKDISYFRVEREQCLKRLLQVPAARPHVSPAEVIQQELKSCINREYTPESLPLLLHQHYLDRSNQLTQCKHLLMLRWRRFCRHSTVLERLYPSYKGQMDLLVQEYEDAVQRARRLAVSRERLLTRRASPNIILSQEDVVIYLQWLVTHLHSLKSVHNFLQVLHYLPASERKDMVSGMTVIDVISSSTKQLAGVSLTTGVPVHMLRLDQCERQLQHLLSHFQLQCGTPDLRTPTDQMELFRVVSQEFRVIFQKQEEERALEQYGSSEALEGQLGRKGTGVALRKEANWVPFLQTKPKHDPWQQKFITKLKEQNSLDELLQNLCKCCQLSDADKAMEALRQHASTVVKPESVGPSTLDPKSRGGNSTSQIWSSLYNTVITSQDSMGKQSASSLQNDNEGLRKSRLGSSTELLGLEEYLGDGGVDSSESRGAYLSLVYLRYLRIRELQNACLNMLNYMRSVERTLTFDTAAVVMEGGELKNRREEWGWMSAVRRDVDSRGGIGSHHQIYSTPVDYQVHCSEFMEFREVENHHDYYSGEGRQVRTQDQMGLFVVYDAALRDLEELEHTLLLIASHYIQTRSRERCMTEASGQSKVDLNSWAGMDVDRQAVLLDLWMCETTFIEKKMQLLNCYFEAYQHVTDSEERVAMAQVITDIIHRRPQLDPAAQYCVQAYHEELVCMQMHQQLIKHILDQQIDEQRRYLLRVWRREDRRATLGFGLPPNYTPKQLVTLCGGSPALKSVFLLEVHPSLCLARQVYQALGKAHAELCQLHGANGVLERVALEQRVLKQALHYWHTQAPLGAFYSPQIQKDLFSEVFFEDPLLVRDVGLAVLRSAEEKEIRSERDRQLLGVETFSNLLELVTIRHRLLEAALESGHLAQLYKSLALELGFDDFHLYLRPVQFEFAVLKDVAEQRPMFITALLEDNTSVDRYVPSSLPLAIQELDVNHIGRFSFHTREAVMQLLYGSGIENLQVTLACQVTQKNTLISAIKQASLCYWAEVAAGSQQVQHESRHPEERSPSSKAPRRYASDSRHRLAESFVSIQLEKTRPRDEMLNAFIKRREATGTLLQNTDEAAKTKRKLILEFCSKLSVSMSQCCVRAQIVALYHSLTLLLQDFPTICQTHFMMGRSNEAKSNQDSEKALTTDPRTFQQRPRALLSADGTVLLNLWFLPHYTETLLMFRGLEEKTCQRALQHMLAITSALHDIVCYTISFARLGNAASLLSSASQSTLTADWGGTESISAELWDIQQHVDSLCDPRSPKAVGHLLQLRRQVLFLLFDAATRHIIRKTFLSTGNTAAYHSVNDNMGHALPLLSDSLRKSDQSYQLPLPQPLEPDCPQAQRLFPWRWFMLCHGLHPLDVWDVPPIEFCMQLCLSGLGERSRQVANGELLGVSLQLEEMLSSGQAVGTLQLDMTAQATDDVQRNKTQEPEECVVAEADGDCSVKRPRDPTFGLEQQRGFLLLWKQLETLKEIWGCHRLGVQHIHSPTHYQHFTTLYRQEIQYPSMKALAQHLGSEQEYEALLVDGQPLPPPAGASEVELRTWELLRLLESMECDMIKAVQLKMAKETTLLLSERTRQDTALPTDVWKRGPMKHCPTPERPLIVENFVHQLLSGVQNSEGQVSFSSAHLQQCLSALSRDVIGRERSNFLFYSQFYEHLLQQETQLLHQREQDVKNLEEYHIQSSDPLSKAAALCRGLMVEMTALRAQLAHVKEERNTLQQQLSAQHRLHYDTLVQRLFTTCLQLKSRLDGYHQKMEEDVLQMVGRARQEGVERISRLQKKYGSSREPEDLAEILVQKEAQQDLLIENSQQRALMRKLQALGQWRKVVAVGKLQRELLSTKQRELQRQLACVRVQLESEQQGALLQQELEALREVMQHSQKEVHLARKQLSQKSQRLQEVEQGGAQEERMRMQLHSSGALGLQRLQEEAEDRERVIKELTKQLHTGRRHSQLQLQHSSKELQQVRSKLQQERGLKQEAFQLVSQLQRQVSAGTALPSCTSTPGLVAGRSSRTSPILFLRNSRGSSSGTMARKLRRDDTEDSGVEALQSVNTDAKMVFSKSKQSLSQLRLHSSEALLPNLTDGRSSPLLLTLQRP</sequence>
<dbReference type="InterPro" id="IPR029376">
    <property type="entry name" value="DUF4549"/>
</dbReference>
<protein>
    <recommendedName>
        <fullName evidence="3">DUF4549 domain-containing protein</fullName>
    </recommendedName>
</protein>
<dbReference type="Pfam" id="PF15082">
    <property type="entry name" value="DUF4549"/>
    <property type="match status" value="1"/>
</dbReference>
<feature type="domain" description="DUF4549" evidence="3">
    <location>
        <begin position="7"/>
        <end position="144"/>
    </location>
</feature>
<accession>A0AAV6FZJ6</accession>
<evidence type="ECO:0000313" key="5">
    <source>
        <dbReference type="Proteomes" id="UP000823561"/>
    </source>
</evidence>
<feature type="region of interest" description="Disordered" evidence="2">
    <location>
        <begin position="1052"/>
        <end position="1077"/>
    </location>
</feature>
<evidence type="ECO:0000256" key="2">
    <source>
        <dbReference type="SAM" id="MobiDB-lite"/>
    </source>
</evidence>
<dbReference type="EMBL" id="JADWDJ010000019">
    <property type="protein sequence ID" value="KAG5265796.1"/>
    <property type="molecule type" value="Genomic_DNA"/>
</dbReference>
<name>A0AAV6FZJ6_9TELE</name>
<organism evidence="4 5">
    <name type="scientific">Alosa alosa</name>
    <name type="common">allis shad</name>
    <dbReference type="NCBI Taxonomy" id="278164"/>
    <lineage>
        <taxon>Eukaryota</taxon>
        <taxon>Metazoa</taxon>
        <taxon>Chordata</taxon>
        <taxon>Craniata</taxon>
        <taxon>Vertebrata</taxon>
        <taxon>Euteleostomi</taxon>
        <taxon>Actinopterygii</taxon>
        <taxon>Neopterygii</taxon>
        <taxon>Teleostei</taxon>
        <taxon>Clupei</taxon>
        <taxon>Clupeiformes</taxon>
        <taxon>Clupeoidei</taxon>
        <taxon>Clupeidae</taxon>
        <taxon>Alosa</taxon>
    </lineage>
</organism>
<dbReference type="PANTHER" id="PTHR33331:SF13">
    <property type="entry name" value="COILED-COIL DOMAIN CONTAINING 162"/>
    <property type="match status" value="1"/>
</dbReference>
<comment type="caution">
    <text evidence="4">The sequence shown here is derived from an EMBL/GenBank/DDBJ whole genome shotgun (WGS) entry which is preliminary data.</text>
</comment>
<dbReference type="Proteomes" id="UP000823561">
    <property type="component" value="Chromosome 19"/>
</dbReference>
<reference evidence="4" key="1">
    <citation type="submission" date="2020-10" db="EMBL/GenBank/DDBJ databases">
        <title>Chromosome-scale genome assembly of the Allis shad, Alosa alosa.</title>
        <authorList>
            <person name="Margot Z."/>
            <person name="Christophe K."/>
            <person name="Cabau C."/>
            <person name="Louis A."/>
            <person name="Berthelot C."/>
            <person name="Parey E."/>
            <person name="Roest Crollius H."/>
            <person name="Montfort J."/>
            <person name="Robinson-Rechavi M."/>
            <person name="Bucao C."/>
            <person name="Bouchez O."/>
            <person name="Gislard M."/>
            <person name="Lluch J."/>
            <person name="Milhes M."/>
            <person name="Lampietro C."/>
            <person name="Lopez Roques C."/>
            <person name="Donnadieu C."/>
            <person name="Braasch I."/>
            <person name="Desvignes T."/>
            <person name="Postlethwait J."/>
            <person name="Bobe J."/>
            <person name="Guiguen Y."/>
        </authorList>
    </citation>
    <scope>NUCLEOTIDE SEQUENCE</scope>
    <source>
        <strain evidence="4">M-15738</strain>
        <tissue evidence="4">Blood</tissue>
    </source>
</reference>
<dbReference type="PANTHER" id="PTHR33331">
    <property type="entry name" value="COILED-COIL DOMAIN-CONTAINING PROTEIN 162"/>
    <property type="match status" value="1"/>
</dbReference>
<evidence type="ECO:0000259" key="3">
    <source>
        <dbReference type="Pfam" id="PF15082"/>
    </source>
</evidence>
<gene>
    <name evidence="4" type="ORF">AALO_G00246470</name>
</gene>
<feature type="region of interest" description="Disordered" evidence="2">
    <location>
        <begin position="393"/>
        <end position="413"/>
    </location>
</feature>
<dbReference type="InterPro" id="IPR040401">
    <property type="entry name" value="CCDC162"/>
</dbReference>
<feature type="region of interest" description="Disordered" evidence="2">
    <location>
        <begin position="2062"/>
        <end position="2083"/>
    </location>
</feature>
<evidence type="ECO:0000313" key="4">
    <source>
        <dbReference type="EMBL" id="KAG5265796.1"/>
    </source>
</evidence>
<feature type="coiled-coil region" evidence="1">
    <location>
        <begin position="1904"/>
        <end position="1931"/>
    </location>
</feature>
<feature type="coiled-coil region" evidence="1">
    <location>
        <begin position="1702"/>
        <end position="1764"/>
    </location>
</feature>
<keyword evidence="5" id="KW-1185">Reference proteome</keyword>